<sequence length="125" mass="13615">MVVEAFGGTEMSSESGGRKMGGWMAARQASGIGGDTDGGRTAKDGGYEWWHSIDVDDCWGTLVIFETREEAYSAASKIPYFVINGADLASCWLCCWMKLIMLLPYSVFSKSFIPPQEVNDHGEGS</sequence>
<comment type="caution">
    <text evidence="1">The sequence shown here is derived from an EMBL/GenBank/DDBJ whole genome shotgun (WGS) entry which is preliminary data.</text>
</comment>
<reference evidence="1" key="2">
    <citation type="submission" date="2023-02" db="EMBL/GenBank/DDBJ databases">
        <authorList>
            <person name="Swenson N.G."/>
            <person name="Wegrzyn J.L."/>
            <person name="Mcevoy S.L."/>
        </authorList>
    </citation>
    <scope>NUCLEOTIDE SEQUENCE</scope>
    <source>
        <strain evidence="1">91603</strain>
        <tissue evidence="1">Leaf</tissue>
    </source>
</reference>
<dbReference type="EMBL" id="JAJSOW010000104">
    <property type="protein sequence ID" value="KAI9168928.1"/>
    <property type="molecule type" value="Genomic_DNA"/>
</dbReference>
<dbReference type="AlphaFoldDB" id="A0AAD5IKI1"/>
<evidence type="ECO:0000313" key="2">
    <source>
        <dbReference type="Proteomes" id="UP001064489"/>
    </source>
</evidence>
<evidence type="ECO:0000313" key="1">
    <source>
        <dbReference type="EMBL" id="KAI9168928.1"/>
    </source>
</evidence>
<dbReference type="Proteomes" id="UP001064489">
    <property type="component" value="Chromosome 7"/>
</dbReference>
<proteinExistence type="predicted"/>
<keyword evidence="2" id="KW-1185">Reference proteome</keyword>
<organism evidence="1 2">
    <name type="scientific">Acer negundo</name>
    <name type="common">Box elder</name>
    <dbReference type="NCBI Taxonomy" id="4023"/>
    <lineage>
        <taxon>Eukaryota</taxon>
        <taxon>Viridiplantae</taxon>
        <taxon>Streptophyta</taxon>
        <taxon>Embryophyta</taxon>
        <taxon>Tracheophyta</taxon>
        <taxon>Spermatophyta</taxon>
        <taxon>Magnoliopsida</taxon>
        <taxon>eudicotyledons</taxon>
        <taxon>Gunneridae</taxon>
        <taxon>Pentapetalae</taxon>
        <taxon>rosids</taxon>
        <taxon>malvids</taxon>
        <taxon>Sapindales</taxon>
        <taxon>Sapindaceae</taxon>
        <taxon>Hippocastanoideae</taxon>
        <taxon>Acereae</taxon>
        <taxon>Acer</taxon>
    </lineage>
</organism>
<reference evidence="1" key="1">
    <citation type="journal article" date="2022" name="Plant J.">
        <title>Strategies of tolerance reflected in two North American maple genomes.</title>
        <authorList>
            <person name="McEvoy S.L."/>
            <person name="Sezen U.U."/>
            <person name="Trouern-Trend A."/>
            <person name="McMahon S.M."/>
            <person name="Schaberg P.G."/>
            <person name="Yang J."/>
            <person name="Wegrzyn J.L."/>
            <person name="Swenson N.G."/>
        </authorList>
    </citation>
    <scope>NUCLEOTIDE SEQUENCE</scope>
    <source>
        <strain evidence="1">91603</strain>
    </source>
</reference>
<name>A0AAD5IKI1_ACENE</name>
<accession>A0AAD5IKI1</accession>
<protein>
    <submittedName>
        <fullName evidence="1">Uncharacterized protein</fullName>
    </submittedName>
</protein>
<gene>
    <name evidence="1" type="ORF">LWI28_004069</name>
</gene>